<dbReference type="PANTHER" id="PTHR38795">
    <property type="entry name" value="DUF6604 DOMAIN-CONTAINING PROTEIN"/>
    <property type="match status" value="1"/>
</dbReference>
<name>A0AAD9YF35_COLKA</name>
<dbReference type="Pfam" id="PF20253">
    <property type="entry name" value="DUF6604"/>
    <property type="match status" value="1"/>
</dbReference>
<evidence type="ECO:0000259" key="1">
    <source>
        <dbReference type="Pfam" id="PF20253"/>
    </source>
</evidence>
<keyword evidence="3" id="KW-1185">Reference proteome</keyword>
<proteinExistence type="predicted"/>
<dbReference type="EMBL" id="VYYT01000171">
    <property type="protein sequence ID" value="KAK2760456.1"/>
    <property type="molecule type" value="Genomic_DNA"/>
</dbReference>
<accession>A0AAD9YF35</accession>
<reference evidence="2" key="1">
    <citation type="submission" date="2023-02" db="EMBL/GenBank/DDBJ databases">
        <title>Colletotrichum kahawae CIFC_Que2 genome sequencing and assembly.</title>
        <authorList>
            <person name="Baroncelli R."/>
        </authorList>
    </citation>
    <scope>NUCLEOTIDE SEQUENCE</scope>
    <source>
        <strain evidence="2">CIFC_Que2</strain>
    </source>
</reference>
<dbReference type="Proteomes" id="UP001281614">
    <property type="component" value="Unassembled WGS sequence"/>
</dbReference>
<gene>
    <name evidence="2" type="ORF">CKAH01_16499</name>
</gene>
<evidence type="ECO:0000313" key="2">
    <source>
        <dbReference type="EMBL" id="KAK2760456.1"/>
    </source>
</evidence>
<comment type="caution">
    <text evidence="2">The sequence shown here is derived from an EMBL/GenBank/DDBJ whole genome shotgun (WGS) entry which is preliminary data.</text>
</comment>
<dbReference type="InterPro" id="IPR046539">
    <property type="entry name" value="DUF6604"/>
</dbReference>
<evidence type="ECO:0000313" key="3">
    <source>
        <dbReference type="Proteomes" id="UP001281614"/>
    </source>
</evidence>
<sequence length="816" mass="92208">MASDGGYVDIAEPCQSYKASTNYFLQWLWAEYKIRAPEAAKTHTFKSINDILRAAKTLAATAATVPATVIDSLRNAIKKRQEVLQIYQGMGSDDAAHEAFLRRLQETLEVLTPLLSVPLTTSASTSDSDLLLTTNRFSALCMHESTESFLSDAPFMSRAQEQPQKVLPDNTNLVTPGKKKPGIILEDDLITLAIEGVTFMLRLQKLRQRVENYWTAAAEWEMPFALASWLTSLAMSIVQIIAPQDLAFSIGFLMKRPDMALAFFSKAIISDPNIQPLTLMRETSQLFGLMLVIKKHAGPHPKNCKCHSTTTGSEAVTATTTTATAADQNTAVDKEEVIGYKRANSWSVQEISDFVVPEILGNIKQDLGGKRGIEMLERGYTPALPPKYLDLAQKLLSGQVSRREFHTRPLAAGPDHDMTLENLEQLKAAIRTTTCEPLYVPALETFEKHAAASIYTLSSGMGLLISSCKAYFWPRGVRQREWNCRLRPLRLAKNMKAELLPIIKVAKNLVANGKALMCYVQTAEDLLRSLEEYIEEERWDLYHRAPWTAGCHVNEMLCQAMFISHMLFSAFDIIPVALHLYNVLRRSVVKLDKIPVFEELCEFFRESVFYGMLPTVKFLTSFHCSLYYNWRDTMSGKCSPHRRPYYRESVYVNQHHSNHILNYEIMAKLHGIEGEEPFNESQRARLRSLRDNMTIDSYMEKAEIMARKEFEGPQPVANIDYFAIFNLCSEVLDCFGKLVFPFLIPDDRRYFAQAKDCNISVGKQTVDSILLAIDEEARKGSSARHVLIKIPAVTIAVMAFDTVDRNKTIVDLVWKV</sequence>
<protein>
    <submittedName>
        <fullName evidence="2">Amidohydrolase 3</fullName>
    </submittedName>
</protein>
<dbReference type="AlphaFoldDB" id="A0AAD9YF35"/>
<organism evidence="2 3">
    <name type="scientific">Colletotrichum kahawae</name>
    <name type="common">Coffee berry disease fungus</name>
    <dbReference type="NCBI Taxonomy" id="34407"/>
    <lineage>
        <taxon>Eukaryota</taxon>
        <taxon>Fungi</taxon>
        <taxon>Dikarya</taxon>
        <taxon>Ascomycota</taxon>
        <taxon>Pezizomycotina</taxon>
        <taxon>Sordariomycetes</taxon>
        <taxon>Hypocreomycetidae</taxon>
        <taxon>Glomerellales</taxon>
        <taxon>Glomerellaceae</taxon>
        <taxon>Colletotrichum</taxon>
        <taxon>Colletotrichum gloeosporioides species complex</taxon>
    </lineage>
</organism>
<dbReference type="PANTHER" id="PTHR38795:SF1">
    <property type="entry name" value="DUF6604 DOMAIN-CONTAINING PROTEIN"/>
    <property type="match status" value="1"/>
</dbReference>
<feature type="domain" description="DUF6604" evidence="1">
    <location>
        <begin position="15"/>
        <end position="239"/>
    </location>
</feature>